<organism evidence="6">
    <name type="scientific">Amphimedon queenslandica</name>
    <name type="common">Sponge</name>
    <dbReference type="NCBI Taxonomy" id="400682"/>
    <lineage>
        <taxon>Eukaryota</taxon>
        <taxon>Metazoa</taxon>
        <taxon>Porifera</taxon>
        <taxon>Demospongiae</taxon>
        <taxon>Heteroscleromorpha</taxon>
        <taxon>Haplosclerida</taxon>
        <taxon>Niphatidae</taxon>
        <taxon>Amphimedon</taxon>
    </lineage>
</organism>
<dbReference type="InterPro" id="IPR051844">
    <property type="entry name" value="USH2_Complex_Protein"/>
</dbReference>
<protein>
    <recommendedName>
        <fullName evidence="5">PDZ domain-containing protein</fullName>
    </recommendedName>
</protein>
<dbReference type="OMA" id="WISHESA"/>
<reference evidence="6" key="2">
    <citation type="submission" date="2017-05" db="UniProtKB">
        <authorList>
            <consortium name="EnsemblMetazoa"/>
        </authorList>
    </citation>
    <scope>IDENTIFICATION</scope>
</reference>
<keyword evidence="2" id="KW-0677">Repeat</keyword>
<evidence type="ECO:0000256" key="4">
    <source>
        <dbReference type="SAM" id="MobiDB-lite"/>
    </source>
</evidence>
<evidence type="ECO:0000256" key="2">
    <source>
        <dbReference type="ARBA" id="ARBA00022737"/>
    </source>
</evidence>
<evidence type="ECO:0000256" key="3">
    <source>
        <dbReference type="ARBA" id="ARBA00023273"/>
    </source>
</evidence>
<evidence type="ECO:0000313" key="6">
    <source>
        <dbReference type="EnsemblMetazoa" id="Aqu2.1.32123_001"/>
    </source>
</evidence>
<feature type="region of interest" description="Disordered" evidence="4">
    <location>
        <begin position="569"/>
        <end position="644"/>
    </location>
</feature>
<feature type="region of interest" description="Disordered" evidence="4">
    <location>
        <begin position="717"/>
        <end position="758"/>
    </location>
</feature>
<dbReference type="GO" id="GO:0005929">
    <property type="term" value="C:cilium"/>
    <property type="evidence" value="ECO:0007669"/>
    <property type="project" value="TreeGrafter"/>
</dbReference>
<dbReference type="Gene3D" id="2.30.42.10">
    <property type="match status" value="3"/>
</dbReference>
<keyword evidence="3" id="KW-0966">Cell projection</keyword>
<dbReference type="STRING" id="400682.A0A1X7UWH8"/>
<dbReference type="PROSITE" id="PS50106">
    <property type="entry name" value="PDZ"/>
    <property type="match status" value="3"/>
</dbReference>
<accession>A0A1X7UWH8</accession>
<dbReference type="FunFam" id="2.30.42.10:FF:000087">
    <property type="entry name" value="Whirlin a"/>
    <property type="match status" value="1"/>
</dbReference>
<dbReference type="GO" id="GO:0005886">
    <property type="term" value="C:plasma membrane"/>
    <property type="evidence" value="ECO:0007669"/>
    <property type="project" value="TreeGrafter"/>
</dbReference>
<feature type="compositionally biased region" description="Polar residues" evidence="4">
    <location>
        <begin position="417"/>
        <end position="440"/>
    </location>
</feature>
<feature type="domain" description="PDZ" evidence="5">
    <location>
        <begin position="134"/>
        <end position="202"/>
    </location>
</feature>
<reference evidence="7" key="1">
    <citation type="journal article" date="2010" name="Nature">
        <title>The Amphimedon queenslandica genome and the evolution of animal complexity.</title>
        <authorList>
            <person name="Srivastava M."/>
            <person name="Simakov O."/>
            <person name="Chapman J."/>
            <person name="Fahey B."/>
            <person name="Gauthier M.E."/>
            <person name="Mitros T."/>
            <person name="Richards G.S."/>
            <person name="Conaco C."/>
            <person name="Dacre M."/>
            <person name="Hellsten U."/>
            <person name="Larroux C."/>
            <person name="Putnam N.H."/>
            <person name="Stanke M."/>
            <person name="Adamska M."/>
            <person name="Darling A."/>
            <person name="Degnan S.M."/>
            <person name="Oakley T.H."/>
            <person name="Plachetzki D.C."/>
            <person name="Zhai Y."/>
            <person name="Adamski M."/>
            <person name="Calcino A."/>
            <person name="Cummins S.F."/>
            <person name="Goodstein D.M."/>
            <person name="Harris C."/>
            <person name="Jackson D.J."/>
            <person name="Leys S.P."/>
            <person name="Shu S."/>
            <person name="Woodcroft B.J."/>
            <person name="Vervoort M."/>
            <person name="Kosik K.S."/>
            <person name="Manning G."/>
            <person name="Degnan B.M."/>
            <person name="Rokhsar D.S."/>
        </authorList>
    </citation>
    <scope>NUCLEOTIDE SEQUENCE [LARGE SCALE GENOMIC DNA]</scope>
</reference>
<dbReference type="PANTHER" id="PTHR23116">
    <property type="entry name" value="PDZ DOMAIN CONTAINING WHIRLIN AND HARMONIN-RELATED"/>
    <property type="match status" value="1"/>
</dbReference>
<dbReference type="InterPro" id="IPR036034">
    <property type="entry name" value="PDZ_sf"/>
</dbReference>
<dbReference type="AlphaFoldDB" id="A0A1X7UWH8"/>
<feature type="compositionally biased region" description="Basic and acidic residues" evidence="4">
    <location>
        <begin position="720"/>
        <end position="738"/>
    </location>
</feature>
<dbReference type="EnsemblMetazoa" id="Aqu2.1.32123_001">
    <property type="protein sequence ID" value="Aqu2.1.32123_001"/>
    <property type="gene ID" value="Aqu2.1.32123"/>
</dbReference>
<feature type="domain" description="PDZ" evidence="5">
    <location>
        <begin position="763"/>
        <end position="830"/>
    </location>
</feature>
<proteinExistence type="predicted"/>
<evidence type="ECO:0000259" key="5">
    <source>
        <dbReference type="PROSITE" id="PS50106"/>
    </source>
</evidence>
<dbReference type="Pfam" id="PF00595">
    <property type="entry name" value="PDZ"/>
    <property type="match status" value="3"/>
</dbReference>
<feature type="compositionally biased region" description="Basic and acidic residues" evidence="4">
    <location>
        <begin position="377"/>
        <end position="392"/>
    </location>
</feature>
<dbReference type="SUPFAM" id="SSF50156">
    <property type="entry name" value="PDZ domain-like"/>
    <property type="match status" value="3"/>
</dbReference>
<dbReference type="CDD" id="cd06741">
    <property type="entry name" value="PDZ2_FL-whirlin"/>
    <property type="match status" value="1"/>
</dbReference>
<dbReference type="OrthoDB" id="7734647at2759"/>
<evidence type="ECO:0000313" key="7">
    <source>
        <dbReference type="Proteomes" id="UP000007879"/>
    </source>
</evidence>
<feature type="domain" description="PDZ" evidence="5">
    <location>
        <begin position="264"/>
        <end position="333"/>
    </location>
</feature>
<feature type="compositionally biased region" description="Pro residues" evidence="4">
    <location>
        <begin position="588"/>
        <end position="598"/>
    </location>
</feature>
<feature type="compositionally biased region" description="Pro residues" evidence="4">
    <location>
        <begin position="614"/>
        <end position="631"/>
    </location>
</feature>
<dbReference type="SMART" id="SM00228">
    <property type="entry name" value="PDZ"/>
    <property type="match status" value="3"/>
</dbReference>
<keyword evidence="7" id="KW-1185">Reference proteome</keyword>
<feature type="compositionally biased region" description="Basic and acidic residues" evidence="4">
    <location>
        <begin position="352"/>
        <end position="366"/>
    </location>
</feature>
<dbReference type="Gene3D" id="1.20.1160.20">
    <property type="match status" value="2"/>
</dbReference>
<dbReference type="EnsemblMetazoa" id="XM_003386526.2">
    <property type="protein sequence ID" value="XP_003386574.1"/>
    <property type="gene ID" value="LOC100635483"/>
</dbReference>
<sequence>MGGSDHVIYLAPLPAPPNNRLQIKAEGGMAYQKELEKNIRVQEFRQDANYLLDKSEKEYIQYALKEYTSYRNVSILMKALLSCLDTPEKLDLLMTIRDLIPKSDHKEYDSIAPYKKMAHPMFHHKSSRRRQTKEVLIERFRRRPLGFSIRGGKEMGLGIFISHVEIGSAAEAAGIQIGDQISEVNGINFEWISHESAVTVIKAFDKFRIILWSMGRLPQFDSPTSEAFTWVDPQGRPVKENGIVDNDDVEQFDDHLLSSADKRKVVVRKEHGRPFGLKIRGGQEFKLGIFVVEVDPGSVCEEHGLQVGDQILTVNNTSFRNILHNEAASILKNNQLLIMTVKSVGRIPKLVSKKDRESKENIRRVDGYNSLPRTKLHKTDGSPSDFKDRLTESPKFVRRARSSSNAGDYGRSPISPLATSTPATSENSHQPLHHQTSESEISPDDPNSGPKFEYGVGTQVMLASTVFSPVSEQLLDSARKLLNEDEVAALKRKLSDYEEGGKLKNLVQFLVVILDTPAKLELLNDVRPLLKPQDIAKFDKLVSPHEAAAMNKKKRSGKEDEEDILMPISIQPSTHPPTPSTQTNVAPSPSPPPPPPPSSRQVITVEVEPEPEPEPLPLSPPSPPPPPPVTDVPPSTDEAKTQPYQSVISDLKNHNGVSGLKKIETIKEDGELEVEGAFGNPAAKEVLNKAKELQRDSVLQSRESFLAWNENYPAAAATNRVKEDEEAKKQEDNKEVKKLPPAPAPPDPDPLSGNIESPGKPILIDIQKTAFFLGLEVKKDKSGNIVISEVVEDGAAFNDGFLQPGFIIIKVDGDDLRGVPCEDADNLLNENYDSDRPTIELVVSAPQS</sequence>
<dbReference type="InterPro" id="IPR001478">
    <property type="entry name" value="PDZ"/>
</dbReference>
<dbReference type="PANTHER" id="PTHR23116:SF29">
    <property type="entry name" value="PDZ DOMAIN-CONTAINING PROTEIN 7"/>
    <property type="match status" value="1"/>
</dbReference>
<evidence type="ECO:0000256" key="1">
    <source>
        <dbReference type="ARBA" id="ARBA00004316"/>
    </source>
</evidence>
<comment type="subcellular location">
    <subcellularLocation>
        <location evidence="1">Cell projection</location>
    </subcellularLocation>
</comment>
<name>A0A1X7UWH8_AMPQE</name>
<feature type="compositionally biased region" description="Pro residues" evidence="4">
    <location>
        <begin position="740"/>
        <end position="749"/>
    </location>
</feature>
<dbReference type="Proteomes" id="UP000007879">
    <property type="component" value="Unassembled WGS sequence"/>
</dbReference>
<feature type="region of interest" description="Disordered" evidence="4">
    <location>
        <begin position="352"/>
        <end position="454"/>
    </location>
</feature>
<gene>
    <name evidence="6" type="primary">100635483</name>
</gene>
<dbReference type="eggNOG" id="KOG3528">
    <property type="taxonomic scope" value="Eukaryota"/>
</dbReference>
<dbReference type="KEGG" id="aqu:100635483"/>
<dbReference type="InParanoid" id="A0A1X7UWH8"/>